<evidence type="ECO:0000256" key="1">
    <source>
        <dbReference type="SAM" id="Phobius"/>
    </source>
</evidence>
<evidence type="ECO:0000313" key="2">
    <source>
        <dbReference type="EMBL" id="MBB5893143.1"/>
    </source>
</evidence>
<keyword evidence="1" id="KW-0812">Transmembrane</keyword>
<dbReference type="EMBL" id="JACHIR010000001">
    <property type="protein sequence ID" value="MBB5893143.1"/>
    <property type="molecule type" value="Genomic_DNA"/>
</dbReference>
<evidence type="ECO:0008006" key="4">
    <source>
        <dbReference type="Google" id="ProtNLM"/>
    </source>
</evidence>
<organism evidence="2 3">
    <name type="scientific">Kutzneria kofuensis</name>
    <dbReference type="NCBI Taxonomy" id="103725"/>
    <lineage>
        <taxon>Bacteria</taxon>
        <taxon>Bacillati</taxon>
        <taxon>Actinomycetota</taxon>
        <taxon>Actinomycetes</taxon>
        <taxon>Pseudonocardiales</taxon>
        <taxon>Pseudonocardiaceae</taxon>
        <taxon>Kutzneria</taxon>
    </lineage>
</organism>
<name>A0A7W9KIC6_9PSEU</name>
<evidence type="ECO:0000313" key="3">
    <source>
        <dbReference type="Proteomes" id="UP000585638"/>
    </source>
</evidence>
<protein>
    <recommendedName>
        <fullName evidence="4">PH (Pleckstrin Homology) domain-containing protein</fullName>
    </recommendedName>
</protein>
<reference evidence="2 3" key="1">
    <citation type="submission" date="2020-08" db="EMBL/GenBank/DDBJ databases">
        <title>Sequencing the genomes of 1000 actinobacteria strains.</title>
        <authorList>
            <person name="Klenk H.-P."/>
        </authorList>
    </citation>
    <scope>NUCLEOTIDE SEQUENCE [LARGE SCALE GENOMIC DNA]</scope>
    <source>
        <strain evidence="2 3">DSM 43851</strain>
    </source>
</reference>
<sequence length="143" mass="15429">MRARDQRPLTEALGPELAPRERVELLGQASVSTASMGEKVGVAVATAVLSGGMMAATVSPSMLYLVLTDRRLLLLRPGITTKKSKVVARIPRSLITLSDVKRGLLKVRFKLSVEGEPLVIRVAFIFAKADGTRFAESLAQSRV</sequence>
<feature type="transmembrane region" description="Helical" evidence="1">
    <location>
        <begin position="40"/>
        <end position="67"/>
    </location>
</feature>
<dbReference type="RefSeq" id="WP_184864292.1">
    <property type="nucleotide sequence ID" value="NZ_BAAAWY010000022.1"/>
</dbReference>
<accession>A0A7W9KIC6</accession>
<dbReference type="AlphaFoldDB" id="A0A7W9KIC6"/>
<gene>
    <name evidence="2" type="ORF">BJ998_004339</name>
</gene>
<comment type="caution">
    <text evidence="2">The sequence shown here is derived from an EMBL/GenBank/DDBJ whole genome shotgun (WGS) entry which is preliminary data.</text>
</comment>
<dbReference type="Proteomes" id="UP000585638">
    <property type="component" value="Unassembled WGS sequence"/>
</dbReference>
<keyword evidence="1" id="KW-1133">Transmembrane helix</keyword>
<keyword evidence="3" id="KW-1185">Reference proteome</keyword>
<proteinExistence type="predicted"/>
<keyword evidence="1" id="KW-0472">Membrane</keyword>